<reference evidence="1" key="1">
    <citation type="submission" date="2025-08" db="UniProtKB">
        <authorList>
            <consortium name="Ensembl"/>
        </authorList>
    </citation>
    <scope>IDENTIFICATION</scope>
</reference>
<evidence type="ECO:0000313" key="1">
    <source>
        <dbReference type="Ensembl" id="ENSPTEP00000010292.1"/>
    </source>
</evidence>
<reference evidence="1" key="2">
    <citation type="submission" date="2025-09" db="UniProtKB">
        <authorList>
            <consortium name="Ensembl"/>
        </authorList>
    </citation>
    <scope>IDENTIFICATION</scope>
</reference>
<evidence type="ECO:0000313" key="2">
    <source>
        <dbReference type="Proteomes" id="UP000694416"/>
    </source>
</evidence>
<dbReference type="Ensembl" id="ENSPTET00000015635.1">
    <property type="protein sequence ID" value="ENSPTEP00000010292.1"/>
    <property type="gene ID" value="ENSPTEG00000011684.1"/>
</dbReference>
<dbReference type="AlphaFoldDB" id="A0A8C9LLE9"/>
<dbReference type="Proteomes" id="UP000694416">
    <property type="component" value="Unplaced"/>
</dbReference>
<organism evidence="1 2">
    <name type="scientific">Piliocolobus tephrosceles</name>
    <name type="common">Ugandan red Colobus</name>
    <dbReference type="NCBI Taxonomy" id="591936"/>
    <lineage>
        <taxon>Eukaryota</taxon>
        <taxon>Metazoa</taxon>
        <taxon>Chordata</taxon>
        <taxon>Craniata</taxon>
        <taxon>Vertebrata</taxon>
        <taxon>Euteleostomi</taxon>
        <taxon>Mammalia</taxon>
        <taxon>Eutheria</taxon>
        <taxon>Euarchontoglires</taxon>
        <taxon>Primates</taxon>
        <taxon>Haplorrhini</taxon>
        <taxon>Catarrhini</taxon>
        <taxon>Cercopithecidae</taxon>
        <taxon>Colobinae</taxon>
        <taxon>Piliocolobus</taxon>
    </lineage>
</organism>
<proteinExistence type="predicted"/>
<accession>A0A8C9LLE9</accession>
<sequence>MENLTKHSIECSSFRDPLQTLPETQLCVSSSYSLWSSMVWQGFSWRAMEEDRPAGCCLYSRACTTHERF</sequence>
<keyword evidence="2" id="KW-1185">Reference proteome</keyword>
<name>A0A8C9LLE9_9PRIM</name>
<protein>
    <submittedName>
        <fullName evidence="1">Uncharacterized protein</fullName>
    </submittedName>
</protein>